<dbReference type="EMBL" id="CM018043">
    <property type="protein sequence ID" value="KAA8531322.1"/>
    <property type="molecule type" value="Genomic_DNA"/>
</dbReference>
<keyword evidence="3" id="KW-1185">Reference proteome</keyword>
<organism evidence="2 3">
    <name type="scientific">Nyssa sinensis</name>
    <dbReference type="NCBI Taxonomy" id="561372"/>
    <lineage>
        <taxon>Eukaryota</taxon>
        <taxon>Viridiplantae</taxon>
        <taxon>Streptophyta</taxon>
        <taxon>Embryophyta</taxon>
        <taxon>Tracheophyta</taxon>
        <taxon>Spermatophyta</taxon>
        <taxon>Magnoliopsida</taxon>
        <taxon>eudicotyledons</taxon>
        <taxon>Gunneridae</taxon>
        <taxon>Pentapetalae</taxon>
        <taxon>asterids</taxon>
        <taxon>Cornales</taxon>
        <taxon>Nyssaceae</taxon>
        <taxon>Nyssa</taxon>
    </lineage>
</organism>
<dbReference type="Proteomes" id="UP000325577">
    <property type="component" value="Linkage Group LG2"/>
</dbReference>
<reference evidence="2 3" key="1">
    <citation type="submission" date="2019-09" db="EMBL/GenBank/DDBJ databases">
        <title>A chromosome-level genome assembly of the Chinese tupelo Nyssa sinensis.</title>
        <authorList>
            <person name="Yang X."/>
            <person name="Kang M."/>
            <person name="Yang Y."/>
            <person name="Xiong H."/>
            <person name="Wang M."/>
            <person name="Zhang Z."/>
            <person name="Wang Z."/>
            <person name="Wu H."/>
            <person name="Ma T."/>
            <person name="Liu J."/>
            <person name="Xi Z."/>
        </authorList>
    </citation>
    <scope>NUCLEOTIDE SEQUENCE [LARGE SCALE GENOMIC DNA]</scope>
    <source>
        <strain evidence="2">J267</strain>
        <tissue evidence="2">Leaf</tissue>
    </source>
</reference>
<dbReference type="AlphaFoldDB" id="A0A5J5ANG7"/>
<evidence type="ECO:0000256" key="1">
    <source>
        <dbReference type="SAM" id="MobiDB-lite"/>
    </source>
</evidence>
<sequence length="312" mass="33600">MVVQGAAESFCSPIISNANISNMHDHHDLSALLLESSLDDISEGVDGVARGEASIHNTYSAHSWAERVEEGEYIPQATLDREAEFGGFSENPSFLMESLHGDSSTPSLRGRRSLNNGSHGGHGGRGRSNTQEALGCDERSFQSLKERGKSDGAAPLSQVICGNNTLPIRATHGVSPLDKANIQGSDGRSCQGIKEGRNSKHVAHSRLALCGHEMLPLKVKNREYPLGNSGIHGGDGRPKKSKKAKVMELHSFSTQLYAEKRSCSLKLNMGKTPWIFLGPMEGIGGLPKACKNLKVLLVQLPFAQQWVAIKLG</sequence>
<proteinExistence type="predicted"/>
<name>A0A5J5ANG7_9ASTE</name>
<evidence type="ECO:0000313" key="3">
    <source>
        <dbReference type="Proteomes" id="UP000325577"/>
    </source>
</evidence>
<feature type="region of interest" description="Disordered" evidence="1">
    <location>
        <begin position="90"/>
        <end position="134"/>
    </location>
</feature>
<evidence type="ECO:0000313" key="2">
    <source>
        <dbReference type="EMBL" id="KAA8531322.1"/>
    </source>
</evidence>
<protein>
    <submittedName>
        <fullName evidence="2">Uncharacterized protein</fullName>
    </submittedName>
</protein>
<gene>
    <name evidence="2" type="ORF">F0562_006031</name>
</gene>
<accession>A0A5J5ANG7</accession>